<dbReference type="InterPro" id="IPR029021">
    <property type="entry name" value="Prot-tyrosine_phosphatase-like"/>
</dbReference>
<sequence>MFEDTSGPVGPGIPKLRLSIPKREMSPVLAYDRTPKADPSALSFFRCTNDLSGLPASINTTGMQALRLSGSEGISSKSQVQRVMAEMGTPTLYFVDLREESHAIASGHPITLRGRRDWANVGLSHEEVLRSEAEMITKLQQQDEIALVRSLDLRKGVAEPHRIVLKQPEVVSERELVESAGANYRRLTVTDHSRPRREEVDRFLKVVREMPEGAGIHVHCLGGRGRTTTFMTLYDMLHNATRVPAEDIIKRQAVFSYDYQMSTINADKPYKMALQEDRLEFLNAFHEYARENPGGKGLLWSEWRWSAKATRVPSTRPNRHLVQP</sequence>
<evidence type="ECO:0000313" key="3">
    <source>
        <dbReference type="EMBL" id="BCI56325.1"/>
    </source>
</evidence>
<proteinExistence type="predicted"/>
<dbReference type="InterPro" id="IPR016130">
    <property type="entry name" value="Tyr_Pase_AS"/>
</dbReference>
<organism evidence="2">
    <name type="scientific">Ralstonia solanacearum</name>
    <name type="common">Pseudomonas solanacearum</name>
    <dbReference type="NCBI Taxonomy" id="305"/>
    <lineage>
        <taxon>Bacteria</taxon>
        <taxon>Pseudomonadati</taxon>
        <taxon>Pseudomonadota</taxon>
        <taxon>Betaproteobacteria</taxon>
        <taxon>Burkholderiales</taxon>
        <taxon>Burkholderiaceae</taxon>
        <taxon>Ralstonia</taxon>
        <taxon>Ralstonia solanacearum species complex</taxon>
    </lineage>
</organism>
<dbReference type="SMART" id="SM01301">
    <property type="entry name" value="PTPlike_phytase"/>
    <property type="match status" value="1"/>
</dbReference>
<reference evidence="2" key="1">
    <citation type="submission" date="2020-06" db="EMBL/GenBank/DDBJ databases">
        <title>Comparative genome analysis of Ralstonia solanacearum.</title>
        <authorList>
            <person name="Iiyama K."/>
            <person name="Kodama S."/>
            <person name="Furuya N."/>
        </authorList>
    </citation>
    <scope>NUCLEOTIDE SEQUENCE</scope>
    <source>
        <strain evidence="2">MAFF 211479</strain>
        <strain evidence="3">MAFF 211480</strain>
    </source>
</reference>
<evidence type="ECO:0000313" key="2">
    <source>
        <dbReference type="EMBL" id="BCI56287.1"/>
    </source>
</evidence>
<evidence type="ECO:0000259" key="1">
    <source>
        <dbReference type="PROSITE" id="PS50056"/>
    </source>
</evidence>
<dbReference type="InterPro" id="IPR000387">
    <property type="entry name" value="Tyr_Pase_dom"/>
</dbReference>
<protein>
    <recommendedName>
        <fullName evidence="1">Tyrosine specific protein phosphatases domain-containing protein</fullName>
    </recommendedName>
</protein>
<dbReference type="EMBL" id="LC557113">
    <property type="protein sequence ID" value="BCI56325.1"/>
    <property type="molecule type" value="Genomic_DNA"/>
</dbReference>
<dbReference type="SUPFAM" id="SSF52799">
    <property type="entry name" value="(Phosphotyrosine protein) phosphatases II"/>
    <property type="match status" value="1"/>
</dbReference>
<dbReference type="AlphaFoldDB" id="A0A8D5J9C3"/>
<dbReference type="PROSITE" id="PS50056">
    <property type="entry name" value="TYR_PHOSPHATASE_2"/>
    <property type="match status" value="1"/>
</dbReference>
<feature type="domain" description="Tyrosine specific protein phosphatases" evidence="1">
    <location>
        <begin position="201"/>
        <end position="250"/>
    </location>
</feature>
<name>A0A8D5J9C3_RALSL</name>
<dbReference type="EMBL" id="LC557107">
    <property type="protein sequence ID" value="BCI56287.1"/>
    <property type="molecule type" value="Genomic_DNA"/>
</dbReference>
<dbReference type="PROSITE" id="PS00383">
    <property type="entry name" value="TYR_PHOSPHATASE_1"/>
    <property type="match status" value="1"/>
</dbReference>
<accession>A0A8D5J9C3</accession>
<dbReference type="Gene3D" id="3.30.70.1690">
    <property type="match status" value="1"/>
</dbReference>
<dbReference type="Pfam" id="PF14566">
    <property type="entry name" value="PTPlike_phytase"/>
    <property type="match status" value="1"/>
</dbReference>
<dbReference type="Gene3D" id="3.90.190.10">
    <property type="entry name" value="Protein tyrosine phosphatase superfamily"/>
    <property type="match status" value="1"/>
</dbReference>